<dbReference type="Proteomes" id="UP000054107">
    <property type="component" value="Unassembled WGS sequence"/>
</dbReference>
<protein>
    <submittedName>
        <fullName evidence="2">Uncharacterized protein</fullName>
    </submittedName>
</protein>
<evidence type="ECO:0000313" key="3">
    <source>
        <dbReference type="Proteomes" id="UP000054107"/>
    </source>
</evidence>
<reference evidence="2 3" key="1">
    <citation type="submission" date="2014-09" db="EMBL/GenBank/DDBJ databases">
        <authorList>
            <person name="Ellenberger Sabrina"/>
        </authorList>
    </citation>
    <scope>NUCLEOTIDE SEQUENCE [LARGE SCALE GENOMIC DNA]</scope>
    <source>
        <strain evidence="2 3">CBS 412.66</strain>
    </source>
</reference>
<dbReference type="EMBL" id="LN725587">
    <property type="protein sequence ID" value="CEP10914.1"/>
    <property type="molecule type" value="Genomic_DNA"/>
</dbReference>
<dbReference type="AlphaFoldDB" id="A0A0B7N7G4"/>
<feature type="region of interest" description="Disordered" evidence="1">
    <location>
        <begin position="56"/>
        <end position="81"/>
    </location>
</feature>
<evidence type="ECO:0000313" key="2">
    <source>
        <dbReference type="EMBL" id="CEP10914.1"/>
    </source>
</evidence>
<proteinExistence type="predicted"/>
<sequence length="81" mass="9490">MYAHGFDFMPELEQVAILRGANSITERINFGTEIERPLVRTKKTIIMCPLRYKYEPTANEGEQQNNQKRYDAKKYGGYSRL</sequence>
<keyword evidence="3" id="KW-1185">Reference proteome</keyword>
<name>A0A0B7N7G4_9FUNG</name>
<gene>
    <name evidence="2" type="primary">PARPA_04711.1 scaffold 15556</name>
</gene>
<organism evidence="2 3">
    <name type="scientific">Parasitella parasitica</name>
    <dbReference type="NCBI Taxonomy" id="35722"/>
    <lineage>
        <taxon>Eukaryota</taxon>
        <taxon>Fungi</taxon>
        <taxon>Fungi incertae sedis</taxon>
        <taxon>Mucoromycota</taxon>
        <taxon>Mucoromycotina</taxon>
        <taxon>Mucoromycetes</taxon>
        <taxon>Mucorales</taxon>
        <taxon>Mucorineae</taxon>
        <taxon>Mucoraceae</taxon>
        <taxon>Parasitella</taxon>
    </lineage>
</organism>
<accession>A0A0B7N7G4</accession>
<evidence type="ECO:0000256" key="1">
    <source>
        <dbReference type="SAM" id="MobiDB-lite"/>
    </source>
</evidence>